<dbReference type="RefSeq" id="WP_068541984.1">
    <property type="nucleotide sequence ID" value="NZ_LSFI01000023.1"/>
</dbReference>
<organism evidence="2 3">
    <name type="scientific">Thermodesulfatator autotrophicus</name>
    <dbReference type="NCBI Taxonomy" id="1795632"/>
    <lineage>
        <taxon>Bacteria</taxon>
        <taxon>Pseudomonadati</taxon>
        <taxon>Thermodesulfobacteriota</taxon>
        <taxon>Thermodesulfobacteria</taxon>
        <taxon>Thermodesulfobacteriales</taxon>
        <taxon>Thermodesulfatatoraceae</taxon>
        <taxon>Thermodesulfatator</taxon>
    </lineage>
</organism>
<name>A0A177E6R4_9BACT</name>
<evidence type="ECO:0000259" key="1">
    <source>
        <dbReference type="Pfam" id="PF14332"/>
    </source>
</evidence>
<protein>
    <recommendedName>
        <fullName evidence="1">PatA-like N-terminal domain-containing protein</fullName>
    </recommendedName>
</protein>
<dbReference type="EMBL" id="LSFI01000023">
    <property type="protein sequence ID" value="OAG27634.1"/>
    <property type="molecule type" value="Genomic_DNA"/>
</dbReference>
<dbReference type="Pfam" id="PF14332">
    <property type="entry name" value="DUF4388"/>
    <property type="match status" value="1"/>
</dbReference>
<dbReference type="OrthoDB" id="9793959at2"/>
<dbReference type="STRING" id="1795632.TH606_05840"/>
<sequence length="266" mass="29701">MGQPQRKKEKVVELSGPPIMQGQLKTISLGDVLQLLVNRGERLLVLVHLPDGVGRVFLEGENLFHVEIAGSQVEEGLQALRKLISLKEGRFEVRPPVRWPEEGNLIGPVQALLLEALRQEDEAAFQETFINDDLFEKALNFEPPEVKEETKVQKTPQYSLLEQVSKKISGTDSLILLNRQGEILEGSGEGKGEELAGTISYSVFHLQEIGNLLSLGELSGFAVAQKNKLIAAMVLEEEIVGFQTKFKKGLLWWSKKLLELRKELAK</sequence>
<proteinExistence type="predicted"/>
<feature type="domain" description="PatA-like N-terminal" evidence="1">
    <location>
        <begin position="21"/>
        <end position="123"/>
    </location>
</feature>
<dbReference type="Proteomes" id="UP000076964">
    <property type="component" value="Unassembled WGS sequence"/>
</dbReference>
<dbReference type="InterPro" id="IPR025497">
    <property type="entry name" value="PatA-like_N"/>
</dbReference>
<accession>A0A177E6R4</accession>
<reference evidence="2 3" key="1">
    <citation type="submission" date="2016-02" db="EMBL/GenBank/DDBJ databases">
        <title>Draft genome sequence of Thermodesulfatator sp. S606.</title>
        <authorList>
            <person name="Lai Q."/>
            <person name="Cao J."/>
            <person name="Dupont S."/>
            <person name="Shao Z."/>
            <person name="Jebbar M."/>
            <person name="Alain K."/>
        </authorList>
    </citation>
    <scope>NUCLEOTIDE SEQUENCE [LARGE SCALE GENOMIC DNA]</scope>
    <source>
        <strain evidence="2 3">S606</strain>
    </source>
</reference>
<evidence type="ECO:0000313" key="3">
    <source>
        <dbReference type="Proteomes" id="UP000076964"/>
    </source>
</evidence>
<dbReference type="AlphaFoldDB" id="A0A177E6R4"/>
<evidence type="ECO:0000313" key="2">
    <source>
        <dbReference type="EMBL" id="OAG27634.1"/>
    </source>
</evidence>
<gene>
    <name evidence="2" type="ORF">TH606_05840</name>
</gene>
<comment type="caution">
    <text evidence="2">The sequence shown here is derived from an EMBL/GenBank/DDBJ whole genome shotgun (WGS) entry which is preliminary data.</text>
</comment>
<keyword evidence="3" id="KW-1185">Reference proteome</keyword>